<feature type="domain" description="Methyltransferase type 12" evidence="1">
    <location>
        <begin position="49"/>
        <end position="125"/>
    </location>
</feature>
<dbReference type="CDD" id="cd02440">
    <property type="entry name" value="AdoMet_MTases"/>
    <property type="match status" value="1"/>
</dbReference>
<name>A0A6J7RJT0_9ZZZZ</name>
<dbReference type="Gene3D" id="3.40.50.150">
    <property type="entry name" value="Vaccinia Virus protein VP39"/>
    <property type="match status" value="1"/>
</dbReference>
<accession>A0A6J7RJT0</accession>
<dbReference type="InterPro" id="IPR013217">
    <property type="entry name" value="Methyltransf_12"/>
</dbReference>
<gene>
    <name evidence="2" type="ORF">UFOPK4098_01366</name>
    <name evidence="3" type="ORF">UFOPK4347_00960</name>
</gene>
<dbReference type="EMBL" id="CAFBPN010000106">
    <property type="protein sequence ID" value="CAB5029002.1"/>
    <property type="molecule type" value="Genomic_DNA"/>
</dbReference>
<protein>
    <submittedName>
        <fullName evidence="2">Unannotated protein</fullName>
    </submittedName>
</protein>
<proteinExistence type="predicted"/>
<dbReference type="AlphaFoldDB" id="A0A6J7RJT0"/>
<dbReference type="Pfam" id="PF08242">
    <property type="entry name" value="Methyltransf_12"/>
    <property type="match status" value="1"/>
</dbReference>
<evidence type="ECO:0000313" key="2">
    <source>
        <dbReference type="EMBL" id="CAB5029002.1"/>
    </source>
</evidence>
<organism evidence="2">
    <name type="scientific">freshwater metagenome</name>
    <dbReference type="NCBI Taxonomy" id="449393"/>
    <lineage>
        <taxon>unclassified sequences</taxon>
        <taxon>metagenomes</taxon>
        <taxon>ecological metagenomes</taxon>
    </lineage>
</organism>
<sequence>MAQQTSFDKTYYRKFYGKSGVHNAEKIAHLAQGVHALCAWWGLPIRSVLDVGAGPGFWSNWYRTQHPSIKVLSTDISEHACTTYGHQQRDISTWLPPRSYDLVICHGVLQYPSNADVRQAIQHLGTATQHFMYLEIPTKSDFAEVVDASVTDMDVYHRTGAWYRKELAPHFVQVGAGLWQSRQSNIPMYELEACR</sequence>
<dbReference type="EMBL" id="CAFBQU010000022">
    <property type="protein sequence ID" value="CAB5065545.1"/>
    <property type="molecule type" value="Genomic_DNA"/>
</dbReference>
<dbReference type="SUPFAM" id="SSF53335">
    <property type="entry name" value="S-adenosyl-L-methionine-dependent methyltransferases"/>
    <property type="match status" value="1"/>
</dbReference>
<evidence type="ECO:0000313" key="3">
    <source>
        <dbReference type="EMBL" id="CAB5065545.1"/>
    </source>
</evidence>
<reference evidence="2" key="1">
    <citation type="submission" date="2020-05" db="EMBL/GenBank/DDBJ databases">
        <authorList>
            <person name="Chiriac C."/>
            <person name="Salcher M."/>
            <person name="Ghai R."/>
            <person name="Kavagutti S V."/>
        </authorList>
    </citation>
    <scope>NUCLEOTIDE SEQUENCE</scope>
</reference>
<dbReference type="InterPro" id="IPR029063">
    <property type="entry name" value="SAM-dependent_MTases_sf"/>
</dbReference>
<evidence type="ECO:0000259" key="1">
    <source>
        <dbReference type="Pfam" id="PF08242"/>
    </source>
</evidence>